<name>A0A2W2DPI5_9ACTN</name>
<dbReference type="Proteomes" id="UP000249304">
    <property type="component" value="Unassembled WGS sequence"/>
</dbReference>
<comment type="caution">
    <text evidence="1">The sequence shown here is derived from an EMBL/GenBank/DDBJ whole genome shotgun (WGS) entry which is preliminary data.</text>
</comment>
<gene>
    <name evidence="1" type="ORF">C1J01_28755</name>
</gene>
<evidence type="ECO:0000313" key="2">
    <source>
        <dbReference type="Proteomes" id="UP000249304"/>
    </source>
</evidence>
<dbReference type="InterPro" id="IPR036812">
    <property type="entry name" value="NAD(P)_OxRdtase_dom_sf"/>
</dbReference>
<keyword evidence="2" id="KW-1185">Reference proteome</keyword>
<dbReference type="SUPFAM" id="SSF51430">
    <property type="entry name" value="NAD(P)-linked oxidoreductase"/>
    <property type="match status" value="1"/>
</dbReference>
<proteinExistence type="predicted"/>
<evidence type="ECO:0000313" key="1">
    <source>
        <dbReference type="EMBL" id="PZG13856.1"/>
    </source>
</evidence>
<accession>A0A2W2DPI5</accession>
<dbReference type="RefSeq" id="WP_111182109.1">
    <property type="nucleotide sequence ID" value="NZ_POUD01000144.1"/>
</dbReference>
<sequence length="67" mass="7246">MPVALSCGVIVGLWELEQFTDNIAAGDLALTEQDRAGLDEAGRSPMGHPIWIREWFAPTRIPAGNLA</sequence>
<dbReference type="AlphaFoldDB" id="A0A2W2DPI5"/>
<protein>
    <recommendedName>
        <fullName evidence="3">Aldo/keto reductase</fullName>
    </recommendedName>
</protein>
<dbReference type="EMBL" id="POUD01000144">
    <property type="protein sequence ID" value="PZG13856.1"/>
    <property type="molecule type" value="Genomic_DNA"/>
</dbReference>
<evidence type="ECO:0008006" key="3">
    <source>
        <dbReference type="Google" id="ProtNLM"/>
    </source>
</evidence>
<dbReference type="OrthoDB" id="3541289at2"/>
<reference evidence="1 2" key="1">
    <citation type="submission" date="2018-01" db="EMBL/GenBank/DDBJ databases">
        <title>Draft genome sequence of Nonomuraea sp. KC333.</title>
        <authorList>
            <person name="Sahin N."/>
            <person name="Saygin H."/>
            <person name="Ay H."/>
        </authorList>
    </citation>
    <scope>NUCLEOTIDE SEQUENCE [LARGE SCALE GENOMIC DNA]</scope>
    <source>
        <strain evidence="1 2">KC333</strain>
    </source>
</reference>
<organism evidence="1 2">
    <name type="scientific">Nonomuraea aridisoli</name>
    <dbReference type="NCBI Taxonomy" id="2070368"/>
    <lineage>
        <taxon>Bacteria</taxon>
        <taxon>Bacillati</taxon>
        <taxon>Actinomycetota</taxon>
        <taxon>Actinomycetes</taxon>
        <taxon>Streptosporangiales</taxon>
        <taxon>Streptosporangiaceae</taxon>
        <taxon>Nonomuraea</taxon>
    </lineage>
</organism>